<reference evidence="17" key="1">
    <citation type="submission" date="2021-03" db="EMBL/GenBank/DDBJ databases">
        <title>Antimicrobial resistance genes in bacteria isolated from Japanese honey, and their potential for conferring macrolide and lincosamide resistance in the American foulbrood pathogen Paenibacillus larvae.</title>
        <authorList>
            <person name="Okamoto M."/>
            <person name="Kumagai M."/>
            <person name="Kanamori H."/>
            <person name="Takamatsu D."/>
        </authorList>
    </citation>
    <scope>NUCLEOTIDE SEQUENCE</scope>
    <source>
        <strain evidence="17">J40TS1</strain>
    </source>
</reference>
<dbReference type="InterPro" id="IPR019475">
    <property type="entry name" value="DNA_primase_DnaB-bd"/>
</dbReference>
<proteinExistence type="inferred from homology"/>
<keyword evidence="7 12" id="KW-0863">Zinc-finger</keyword>
<keyword evidence="8 12" id="KW-0862">Zinc</keyword>
<keyword evidence="5 12" id="KW-0235">DNA replication</keyword>
<evidence type="ECO:0000256" key="1">
    <source>
        <dbReference type="ARBA" id="ARBA00022478"/>
    </source>
</evidence>
<gene>
    <name evidence="12 17" type="primary">dnaG</name>
    <name evidence="17" type="ORF">J40TS1_09510</name>
</gene>
<dbReference type="Pfam" id="PF08275">
    <property type="entry name" value="DNAG_N"/>
    <property type="match status" value="1"/>
</dbReference>
<feature type="compositionally biased region" description="Polar residues" evidence="15">
    <location>
        <begin position="446"/>
        <end position="456"/>
    </location>
</feature>
<dbReference type="GO" id="GO:1990077">
    <property type="term" value="C:primosome complex"/>
    <property type="evidence" value="ECO:0007669"/>
    <property type="project" value="UniProtKB-KW"/>
</dbReference>
<dbReference type="GO" id="GO:0003899">
    <property type="term" value="F:DNA-directed RNA polymerase activity"/>
    <property type="evidence" value="ECO:0007669"/>
    <property type="project" value="UniProtKB-UniRule"/>
</dbReference>
<keyword evidence="6 12" id="KW-0479">Metal-binding</keyword>
<dbReference type="Gene3D" id="3.40.1360.10">
    <property type="match status" value="1"/>
</dbReference>
<dbReference type="GO" id="GO:0008270">
    <property type="term" value="F:zinc ion binding"/>
    <property type="evidence" value="ECO:0007669"/>
    <property type="project" value="UniProtKB-UniRule"/>
</dbReference>
<dbReference type="FunFam" id="3.90.980.10:FF:000001">
    <property type="entry name" value="DNA primase"/>
    <property type="match status" value="1"/>
</dbReference>
<keyword evidence="4 12" id="KW-0548">Nucleotidyltransferase</keyword>
<dbReference type="Pfam" id="PF01807">
    <property type="entry name" value="Zn_ribbon_DnaG"/>
    <property type="match status" value="1"/>
</dbReference>
<feature type="domain" description="Toprim" evidence="16">
    <location>
        <begin position="263"/>
        <end position="344"/>
    </location>
</feature>
<organism evidence="17 18">
    <name type="scientific">Paenibacillus montaniterrae</name>
    <dbReference type="NCBI Taxonomy" id="429341"/>
    <lineage>
        <taxon>Bacteria</taxon>
        <taxon>Bacillati</taxon>
        <taxon>Bacillota</taxon>
        <taxon>Bacilli</taxon>
        <taxon>Bacillales</taxon>
        <taxon>Paenibacillaceae</taxon>
        <taxon>Paenibacillus</taxon>
    </lineage>
</organism>
<evidence type="ECO:0000256" key="5">
    <source>
        <dbReference type="ARBA" id="ARBA00022705"/>
    </source>
</evidence>
<dbReference type="RefSeq" id="WP_213513529.1">
    <property type="nucleotide sequence ID" value="NZ_BOSE01000001.1"/>
</dbReference>
<dbReference type="GO" id="GO:0000428">
    <property type="term" value="C:DNA-directed RNA polymerase complex"/>
    <property type="evidence" value="ECO:0007669"/>
    <property type="project" value="UniProtKB-KW"/>
</dbReference>
<evidence type="ECO:0000256" key="11">
    <source>
        <dbReference type="ARBA" id="ARBA00023163"/>
    </source>
</evidence>
<comment type="function">
    <text evidence="12 13">RNA polymerase that catalyzes the synthesis of short RNA molecules used as primers for DNA polymerase during DNA replication.</text>
</comment>
<evidence type="ECO:0000256" key="7">
    <source>
        <dbReference type="ARBA" id="ARBA00022771"/>
    </source>
</evidence>
<keyword evidence="18" id="KW-1185">Reference proteome</keyword>
<dbReference type="InterPro" id="IPR006295">
    <property type="entry name" value="DNA_primase_DnaG"/>
</dbReference>
<sequence>MAGELIPDEVIDAVRNHHDIVEVVGKYVHLTKQGKYMKGLCPFHSEKTPSFTVTPELQIFYCYGCGKGGNVIRFVEEMEGYTFPEAVRTLAEDAGIPVTWSSNVGGHSHDQDNVRNKIIEAHELAVKFYHYILNNTRQGDEAKRYLIERGLTDKLIDQFMIGYAPGDWDVLTRFLMNREFDPKLLEKGGLISAKNEAEGYFDRFRNRIMFPIWDKNGKAIAFGGRIIGEGQPKYLNSPETMLFTKSKMLYNLNFARPAIKKAKQIVLFEGYMDVIKAWSADVQNGVATLGTALTEEHCMLLKRHGDEIIICYDGDSAGQAAAYKAIPMLERVGLKVLVALLPKGMDPDEYIKSHGTDAFRYEVIEQAVSITKFKLIYSRKNHILSREEDRNQYIVEAVKIVAELDSSTEREIHLKELAKEFDISLDALKQDCHEFRLQQQNLKDQRDNNQFSWNNGRNEKRKTERSSTVLPAYVNAERRLLNVMMRNRDVALAVHEQLGDAFNIPNHEAIAAYLYAYYASGYDADAARFISTLEDEALERTATELLMMDGGFPFDEDIMNAWIQDIQKVPRLREIEKKKEQMMRAERAGDAILAAQLGIEIISLERELKNSLR</sequence>
<dbReference type="NCBIfam" id="TIGR01391">
    <property type="entry name" value="dnaG"/>
    <property type="match status" value="1"/>
</dbReference>
<name>A0A920CXQ6_9BACL</name>
<dbReference type="GO" id="GO:0003678">
    <property type="term" value="F:DNA helicase activity"/>
    <property type="evidence" value="ECO:0007669"/>
    <property type="project" value="InterPro"/>
</dbReference>
<comment type="caution">
    <text evidence="17">The sequence shown here is derived from an EMBL/GenBank/DDBJ whole genome shotgun (WGS) entry which is preliminary data.</text>
</comment>
<evidence type="ECO:0000259" key="16">
    <source>
        <dbReference type="PROSITE" id="PS50880"/>
    </source>
</evidence>
<dbReference type="FunFam" id="3.90.580.10:FF:000001">
    <property type="entry name" value="DNA primase"/>
    <property type="match status" value="1"/>
</dbReference>
<keyword evidence="11 12" id="KW-0804">Transcription</keyword>
<evidence type="ECO:0000256" key="14">
    <source>
        <dbReference type="PIRSR" id="PIRSR002811-1"/>
    </source>
</evidence>
<dbReference type="Gene3D" id="3.90.580.10">
    <property type="entry name" value="Zinc finger, CHC2-type domain"/>
    <property type="match status" value="1"/>
</dbReference>
<dbReference type="Pfam" id="PF10410">
    <property type="entry name" value="DnaB_bind"/>
    <property type="match status" value="1"/>
</dbReference>
<evidence type="ECO:0000256" key="6">
    <source>
        <dbReference type="ARBA" id="ARBA00022723"/>
    </source>
</evidence>
<dbReference type="HAMAP" id="MF_00974">
    <property type="entry name" value="DNA_primase_DnaG"/>
    <property type="match status" value="1"/>
</dbReference>
<dbReference type="SUPFAM" id="SSF56731">
    <property type="entry name" value="DNA primase core"/>
    <property type="match status" value="1"/>
</dbReference>
<keyword evidence="9" id="KW-0460">Magnesium</keyword>
<dbReference type="InterPro" id="IPR036185">
    <property type="entry name" value="DNA_heli_DnaB-like_N_sf"/>
</dbReference>
<dbReference type="InterPro" id="IPR034151">
    <property type="entry name" value="TOPRIM_DnaG_bac"/>
</dbReference>
<evidence type="ECO:0000256" key="12">
    <source>
        <dbReference type="HAMAP-Rule" id="MF_00974"/>
    </source>
</evidence>
<dbReference type="InterPro" id="IPR050219">
    <property type="entry name" value="DnaG_primase"/>
</dbReference>
<dbReference type="SUPFAM" id="SSF48024">
    <property type="entry name" value="N-terminal domain of DnaB helicase"/>
    <property type="match status" value="1"/>
</dbReference>
<evidence type="ECO:0000256" key="2">
    <source>
        <dbReference type="ARBA" id="ARBA00022515"/>
    </source>
</evidence>
<dbReference type="InterPro" id="IPR013264">
    <property type="entry name" value="DNAG_N"/>
</dbReference>
<dbReference type="AlphaFoldDB" id="A0A920CXQ6"/>
<dbReference type="CDD" id="cd03364">
    <property type="entry name" value="TOPRIM_DnaG_primases"/>
    <property type="match status" value="1"/>
</dbReference>
<dbReference type="Gene3D" id="1.10.860.10">
    <property type="entry name" value="DNAb Helicase, Chain A"/>
    <property type="match status" value="1"/>
</dbReference>
<keyword evidence="2 12" id="KW-0639">Primosome</keyword>
<evidence type="ECO:0000313" key="17">
    <source>
        <dbReference type="EMBL" id="GIP15309.1"/>
    </source>
</evidence>
<comment type="catalytic activity">
    <reaction evidence="12">
        <text>ssDNA + n NTP = ssDNA/pppN(pN)n-1 hybrid + (n-1) diphosphate.</text>
        <dbReference type="EC" id="2.7.7.101"/>
    </reaction>
</comment>
<dbReference type="PIRSF" id="PIRSF002811">
    <property type="entry name" value="DnaG"/>
    <property type="match status" value="1"/>
</dbReference>
<accession>A0A920CXQ6</accession>
<evidence type="ECO:0000313" key="18">
    <source>
        <dbReference type="Proteomes" id="UP000683139"/>
    </source>
</evidence>
<keyword evidence="1 12" id="KW-0240">DNA-directed RNA polymerase</keyword>
<dbReference type="GO" id="GO:0006269">
    <property type="term" value="P:DNA replication, synthesis of primer"/>
    <property type="evidence" value="ECO:0007669"/>
    <property type="project" value="UniProtKB-UniRule"/>
</dbReference>
<comment type="similarity">
    <text evidence="12 13">Belongs to the DnaG primase family.</text>
</comment>
<dbReference type="Pfam" id="PF13155">
    <property type="entry name" value="Toprim_2"/>
    <property type="match status" value="1"/>
</dbReference>
<dbReference type="PROSITE" id="PS50880">
    <property type="entry name" value="TOPRIM"/>
    <property type="match status" value="1"/>
</dbReference>
<evidence type="ECO:0000256" key="10">
    <source>
        <dbReference type="ARBA" id="ARBA00023125"/>
    </source>
</evidence>
<evidence type="ECO:0000256" key="3">
    <source>
        <dbReference type="ARBA" id="ARBA00022679"/>
    </source>
</evidence>
<dbReference type="InterPro" id="IPR002694">
    <property type="entry name" value="Znf_CHC2"/>
</dbReference>
<evidence type="ECO:0000256" key="4">
    <source>
        <dbReference type="ARBA" id="ARBA00022695"/>
    </source>
</evidence>
<keyword evidence="10 12" id="KW-0238">DNA-binding</keyword>
<dbReference type="EC" id="2.7.7.101" evidence="12"/>
<dbReference type="SMART" id="SM00493">
    <property type="entry name" value="TOPRIM"/>
    <property type="match status" value="1"/>
</dbReference>
<comment type="subunit">
    <text evidence="12">Monomer. Interacts with DnaB.</text>
</comment>
<dbReference type="Proteomes" id="UP000683139">
    <property type="component" value="Unassembled WGS sequence"/>
</dbReference>
<dbReference type="InterPro" id="IPR006171">
    <property type="entry name" value="TOPRIM_dom"/>
</dbReference>
<evidence type="ECO:0000256" key="9">
    <source>
        <dbReference type="ARBA" id="ARBA00022842"/>
    </source>
</evidence>
<protein>
    <recommendedName>
        <fullName evidence="12 13">DNA primase</fullName>
        <ecNumber evidence="12">2.7.7.101</ecNumber>
    </recommendedName>
</protein>
<evidence type="ECO:0000256" key="8">
    <source>
        <dbReference type="ARBA" id="ARBA00022833"/>
    </source>
</evidence>
<dbReference type="GO" id="GO:0003677">
    <property type="term" value="F:DNA binding"/>
    <property type="evidence" value="ECO:0007669"/>
    <property type="project" value="UniProtKB-KW"/>
</dbReference>
<dbReference type="PANTHER" id="PTHR30313:SF2">
    <property type="entry name" value="DNA PRIMASE"/>
    <property type="match status" value="1"/>
</dbReference>
<dbReference type="Gene3D" id="6.10.140.360">
    <property type="match status" value="1"/>
</dbReference>
<dbReference type="PANTHER" id="PTHR30313">
    <property type="entry name" value="DNA PRIMASE"/>
    <property type="match status" value="1"/>
</dbReference>
<dbReference type="InterPro" id="IPR036977">
    <property type="entry name" value="DNA_primase_Znf_CHC2"/>
</dbReference>
<comment type="cofactor">
    <cofactor evidence="12 13 14">
        <name>Zn(2+)</name>
        <dbReference type="ChEBI" id="CHEBI:29105"/>
    </cofactor>
    <text evidence="12 13 14">Binds 1 zinc ion per monomer.</text>
</comment>
<comment type="domain">
    <text evidence="12">Contains an N-terminal zinc-binding domain, a central core domain that contains the primase activity, and a C-terminal DnaB-binding domain.</text>
</comment>
<keyword evidence="3 12" id="KW-0808">Transferase</keyword>
<evidence type="ECO:0000256" key="15">
    <source>
        <dbReference type="SAM" id="MobiDB-lite"/>
    </source>
</evidence>
<dbReference type="EMBL" id="BOSE01000001">
    <property type="protein sequence ID" value="GIP15309.1"/>
    <property type="molecule type" value="Genomic_DNA"/>
</dbReference>
<dbReference type="InterPro" id="IPR030846">
    <property type="entry name" value="DnaG_bac"/>
</dbReference>
<dbReference type="GO" id="GO:0005737">
    <property type="term" value="C:cytoplasm"/>
    <property type="evidence" value="ECO:0007669"/>
    <property type="project" value="TreeGrafter"/>
</dbReference>
<dbReference type="GO" id="GO:0005524">
    <property type="term" value="F:ATP binding"/>
    <property type="evidence" value="ECO:0007669"/>
    <property type="project" value="InterPro"/>
</dbReference>
<dbReference type="SUPFAM" id="SSF57783">
    <property type="entry name" value="Zinc beta-ribbon"/>
    <property type="match status" value="1"/>
</dbReference>
<dbReference type="InterPro" id="IPR037068">
    <property type="entry name" value="DNA_primase_core_N_sf"/>
</dbReference>
<evidence type="ECO:0000256" key="13">
    <source>
        <dbReference type="PIRNR" id="PIRNR002811"/>
    </source>
</evidence>
<feature type="region of interest" description="Disordered" evidence="15">
    <location>
        <begin position="446"/>
        <end position="466"/>
    </location>
</feature>
<feature type="zinc finger region" description="CHC2-type" evidence="12 14">
    <location>
        <begin position="41"/>
        <end position="65"/>
    </location>
</feature>
<dbReference type="Gene3D" id="3.90.980.10">
    <property type="entry name" value="DNA primase, catalytic core, N-terminal domain"/>
    <property type="match status" value="1"/>
</dbReference>
<dbReference type="SMART" id="SM00400">
    <property type="entry name" value="ZnF_CHCC"/>
    <property type="match status" value="1"/>
</dbReference>
<dbReference type="InterPro" id="IPR016136">
    <property type="entry name" value="DNA_helicase_N/primase_C"/>
</dbReference>